<dbReference type="RefSeq" id="WP_208255856.1">
    <property type="nucleotide sequence ID" value="NZ_JAGEOJ010000005.1"/>
</dbReference>
<accession>A0A939T3J8</accession>
<reference evidence="2" key="1">
    <citation type="submission" date="2021-03" db="EMBL/GenBank/DDBJ databases">
        <authorList>
            <person name="Kanchanasin P."/>
            <person name="Saeng-In P."/>
            <person name="Phongsopitanun W."/>
            <person name="Yuki M."/>
            <person name="Kudo T."/>
            <person name="Ohkuma M."/>
            <person name="Tanasupawat S."/>
        </authorList>
    </citation>
    <scope>NUCLEOTIDE SEQUENCE</scope>
    <source>
        <strain evidence="2">GKU 128</strain>
    </source>
</reference>
<dbReference type="InterPro" id="IPR052189">
    <property type="entry name" value="L-asp_N-monooxygenase_NS-form"/>
</dbReference>
<dbReference type="InterPro" id="IPR038732">
    <property type="entry name" value="HpyO/CreE_NAD-binding"/>
</dbReference>
<feature type="domain" description="FAD-dependent urate hydroxylase HpyO/Asp monooxygenase CreE-like FAD/NAD(P)-binding" evidence="1">
    <location>
        <begin position="3"/>
        <end position="150"/>
    </location>
</feature>
<proteinExistence type="predicted"/>
<dbReference type="EMBL" id="JAGEOJ010000005">
    <property type="protein sequence ID" value="MBO2448208.1"/>
    <property type="molecule type" value="Genomic_DNA"/>
</dbReference>
<dbReference type="PANTHER" id="PTHR40254">
    <property type="entry name" value="BLR0577 PROTEIN"/>
    <property type="match status" value="1"/>
</dbReference>
<dbReference type="PANTHER" id="PTHR40254:SF1">
    <property type="entry name" value="BLR0577 PROTEIN"/>
    <property type="match status" value="1"/>
</dbReference>
<sequence length="438" mass="46893">MIAIAGGGASAALIAAQLPPDRKVLLIDKDGRHGLGQAYSTTDPHHLLNACVSKMSALEQDPDHLLRWVQDQGLGVAATDYIPRMEYGRYLRDVLAGTGAEEVTAEVTSVTPDGRGGWRLGLANGTGGAVSASGHEREIHADAVVLATGNRAPGNLPGAHGPRHIADPWAPGALDGVGDGSPVMVVGTGLTMIDLAVTLTKAHPDTVVHAVSRHGLLPRRHRCPGVPLAELELPDQLTLAGLMRAVRKTIEANDGEWRGVVDALRPHVPGIWEAFSLKDKERFLRHVGRLWEVHRHRIPPATAERIDRLQASGRLRITRGRVQNVETNDDDRLTVRLDDGKALQSGWLINGTGPSHSPDPFYARLIAAGIARPGPLGLGIDADLDGAVLDERGEPHRTLFTLGPTLRGRRYETTAIPEIRAQAAVVAKRLDESALSGR</sequence>
<organism evidence="2 3">
    <name type="scientific">Actinomadura barringtoniae</name>
    <dbReference type="NCBI Taxonomy" id="1427535"/>
    <lineage>
        <taxon>Bacteria</taxon>
        <taxon>Bacillati</taxon>
        <taxon>Actinomycetota</taxon>
        <taxon>Actinomycetes</taxon>
        <taxon>Streptosporangiales</taxon>
        <taxon>Thermomonosporaceae</taxon>
        <taxon>Actinomadura</taxon>
    </lineage>
</organism>
<gene>
    <name evidence="2" type="ORF">J4573_13980</name>
</gene>
<evidence type="ECO:0000313" key="2">
    <source>
        <dbReference type="EMBL" id="MBO2448208.1"/>
    </source>
</evidence>
<dbReference type="Proteomes" id="UP000669179">
    <property type="component" value="Unassembled WGS sequence"/>
</dbReference>
<dbReference type="SUPFAM" id="SSF51905">
    <property type="entry name" value="FAD/NAD(P)-binding domain"/>
    <property type="match status" value="2"/>
</dbReference>
<comment type="caution">
    <text evidence="2">The sequence shown here is derived from an EMBL/GenBank/DDBJ whole genome shotgun (WGS) entry which is preliminary data.</text>
</comment>
<evidence type="ECO:0000259" key="1">
    <source>
        <dbReference type="Pfam" id="PF13454"/>
    </source>
</evidence>
<dbReference type="AlphaFoldDB" id="A0A939T3J8"/>
<evidence type="ECO:0000313" key="3">
    <source>
        <dbReference type="Proteomes" id="UP000669179"/>
    </source>
</evidence>
<dbReference type="Pfam" id="PF13454">
    <property type="entry name" value="NAD_binding_9"/>
    <property type="match status" value="1"/>
</dbReference>
<dbReference type="Gene3D" id="3.50.50.60">
    <property type="entry name" value="FAD/NAD(P)-binding domain"/>
    <property type="match status" value="1"/>
</dbReference>
<name>A0A939T3J8_9ACTN</name>
<dbReference type="InterPro" id="IPR036188">
    <property type="entry name" value="FAD/NAD-bd_sf"/>
</dbReference>
<keyword evidence="3" id="KW-1185">Reference proteome</keyword>
<protein>
    <submittedName>
        <fullName evidence="2">FAD/NAD(P)-binding protein</fullName>
    </submittedName>
</protein>